<proteinExistence type="inferred from homology"/>
<keyword evidence="6 13" id="KW-0479">Metal-binding</keyword>
<comment type="cofactor">
    <cofactor evidence="13 15">
        <name>Zn(2+)</name>
        <dbReference type="ChEBI" id="CHEBI:29105"/>
    </cofactor>
    <text evidence="13 15">Binds 1 zinc ion per subunit.</text>
</comment>
<feature type="binding site" evidence="14">
    <location>
        <begin position="154"/>
        <end position="156"/>
    </location>
    <ligand>
        <name>a peptide</name>
        <dbReference type="ChEBI" id="CHEBI:60466"/>
    </ligand>
</feature>
<dbReference type="InterPro" id="IPR001930">
    <property type="entry name" value="Peptidase_M1"/>
</dbReference>
<dbReference type="InterPro" id="IPR027268">
    <property type="entry name" value="Peptidase_M4/M1_CTD_sf"/>
</dbReference>
<dbReference type="SUPFAM" id="SSF63737">
    <property type="entry name" value="Leukotriene A4 hydrolase N-terminal domain"/>
    <property type="match status" value="1"/>
</dbReference>
<dbReference type="GO" id="GO:0000328">
    <property type="term" value="C:fungal-type vacuole lumen"/>
    <property type="evidence" value="ECO:0007669"/>
    <property type="project" value="EnsemblFungi"/>
</dbReference>
<dbReference type="GO" id="GO:0004177">
    <property type="term" value="F:aminopeptidase activity"/>
    <property type="evidence" value="ECO:0007669"/>
    <property type="project" value="EnsemblFungi"/>
</dbReference>
<dbReference type="PRINTS" id="PR00756">
    <property type="entry name" value="ALADIPTASE"/>
</dbReference>
<dbReference type="Pfam" id="PF01433">
    <property type="entry name" value="Peptidase_M1"/>
    <property type="match status" value="1"/>
</dbReference>
<evidence type="ECO:0000256" key="9">
    <source>
        <dbReference type="ARBA" id="ARBA00023049"/>
    </source>
</evidence>
<dbReference type="GO" id="GO:0008237">
    <property type="term" value="F:metallopeptidase activity"/>
    <property type="evidence" value="ECO:0007669"/>
    <property type="project" value="UniProtKB-KW"/>
</dbReference>
<dbReference type="CDD" id="cd09599">
    <property type="entry name" value="M1_LTA4H"/>
    <property type="match status" value="1"/>
</dbReference>
<keyword evidence="10" id="KW-0539">Nucleus</keyword>
<evidence type="ECO:0000256" key="1">
    <source>
        <dbReference type="ARBA" id="ARBA00004123"/>
    </source>
</evidence>
<evidence type="ECO:0000256" key="10">
    <source>
        <dbReference type="ARBA" id="ARBA00023242"/>
    </source>
</evidence>
<dbReference type="GO" id="GO:0061957">
    <property type="term" value="C:NVT complex"/>
    <property type="evidence" value="ECO:0007669"/>
    <property type="project" value="EnsemblFungi"/>
</dbReference>
<dbReference type="GO" id="GO:0120113">
    <property type="term" value="P:cytoplasm to vacuole targeting by the NVT pathway"/>
    <property type="evidence" value="ECO:0007669"/>
    <property type="project" value="EnsemblFungi"/>
</dbReference>
<dbReference type="PANTHER" id="PTHR45726">
    <property type="entry name" value="LEUKOTRIENE A-4 HYDROLASE"/>
    <property type="match status" value="1"/>
</dbReference>
<dbReference type="InterPro" id="IPR045357">
    <property type="entry name" value="Aminopeptidase_N-like_N"/>
</dbReference>
<evidence type="ECO:0000256" key="12">
    <source>
        <dbReference type="PIRSR" id="PIRSR612777-2"/>
    </source>
</evidence>
<dbReference type="OMA" id="CTALQWM"/>
<dbReference type="InterPro" id="IPR049980">
    <property type="entry name" value="LTA4H_cat"/>
</dbReference>
<evidence type="ECO:0000313" key="18">
    <source>
        <dbReference type="Proteomes" id="UP000186594"/>
    </source>
</evidence>
<dbReference type="GO" id="GO:0005771">
    <property type="term" value="C:multivesicular body"/>
    <property type="evidence" value="ECO:0007669"/>
    <property type="project" value="EnsemblFungi"/>
</dbReference>
<dbReference type="AlphaFoldDB" id="A0A1U7LRZ7"/>
<dbReference type="InterPro" id="IPR042097">
    <property type="entry name" value="Aminopeptidase_N-like_N_sf"/>
</dbReference>
<dbReference type="Gene3D" id="2.60.40.1730">
    <property type="entry name" value="tricorn interacting facor f3 domain"/>
    <property type="match status" value="1"/>
</dbReference>
<feature type="binding site" evidence="13">
    <location>
        <position position="330"/>
    </location>
    <ligand>
        <name>Zn(2+)</name>
        <dbReference type="ChEBI" id="CHEBI:29105"/>
        <note>catalytic</note>
    </ligand>
</feature>
<feature type="active site" description="Proton acceptor" evidence="11">
    <location>
        <position position="308"/>
    </location>
</feature>
<dbReference type="GO" id="GO:0005829">
    <property type="term" value="C:cytosol"/>
    <property type="evidence" value="ECO:0007669"/>
    <property type="project" value="TreeGrafter"/>
</dbReference>
<dbReference type="EC" id="3.3.2.10" evidence="15"/>
<dbReference type="EC" id="3.4.11.-" evidence="15"/>
<feature type="active site" description="Proton donor" evidence="11">
    <location>
        <position position="395"/>
    </location>
</feature>
<dbReference type="Gene3D" id="1.10.390.10">
    <property type="entry name" value="Neutral Protease Domain 2"/>
    <property type="match status" value="1"/>
</dbReference>
<dbReference type="GO" id="GO:0006508">
    <property type="term" value="P:proteolysis"/>
    <property type="evidence" value="ECO:0007669"/>
    <property type="project" value="UniProtKB-KW"/>
</dbReference>
<dbReference type="PANTHER" id="PTHR45726:SF3">
    <property type="entry name" value="LEUKOTRIENE A-4 HYDROLASE"/>
    <property type="match status" value="1"/>
</dbReference>
<accession>A0A1U7LRZ7</accession>
<evidence type="ECO:0000256" key="2">
    <source>
        <dbReference type="ARBA" id="ARBA00004496"/>
    </source>
</evidence>
<feature type="binding site" evidence="12">
    <location>
        <begin position="278"/>
        <end position="283"/>
    </location>
    <ligand>
        <name>a peptide</name>
        <dbReference type="ChEBI" id="CHEBI:60466"/>
    </ligand>
</feature>
<dbReference type="Pfam" id="PF09127">
    <property type="entry name" value="Leuk-A4-hydro_C"/>
    <property type="match status" value="1"/>
</dbReference>
<dbReference type="FunFam" id="3.30.2010.30:FF:000001">
    <property type="entry name" value="Leukotriene A(4) hydrolase"/>
    <property type="match status" value="1"/>
</dbReference>
<dbReference type="Gene3D" id="3.30.2010.30">
    <property type="match status" value="1"/>
</dbReference>
<evidence type="ECO:0000256" key="15">
    <source>
        <dbReference type="RuleBase" id="RU361141"/>
    </source>
</evidence>
<dbReference type="FunFam" id="1.25.40.320:FF:000001">
    <property type="entry name" value="Leukotriene A(4) hydrolase"/>
    <property type="match status" value="1"/>
</dbReference>
<comment type="catalytic activity">
    <reaction evidence="15">
        <text>an epoxide + H2O = an ethanediol</text>
        <dbReference type="Rhea" id="RHEA:19037"/>
        <dbReference type="ChEBI" id="CHEBI:15377"/>
        <dbReference type="ChEBI" id="CHEBI:32955"/>
        <dbReference type="ChEBI" id="CHEBI:140594"/>
        <dbReference type="EC" id="3.3.2.10"/>
    </reaction>
</comment>
<dbReference type="GO" id="GO:0005634">
    <property type="term" value="C:nucleus"/>
    <property type="evidence" value="ECO:0007669"/>
    <property type="project" value="UniProtKB-SubCell"/>
</dbReference>
<keyword evidence="7 15" id="KW-0378">Hydrolase</keyword>
<evidence type="ECO:0000256" key="5">
    <source>
        <dbReference type="ARBA" id="ARBA00022670"/>
    </source>
</evidence>
<dbReference type="Pfam" id="PF17900">
    <property type="entry name" value="Peptidase_M1_N"/>
    <property type="match status" value="1"/>
</dbReference>
<dbReference type="InterPro" id="IPR014782">
    <property type="entry name" value="Peptidase_M1_dom"/>
</dbReference>
<evidence type="ECO:0000256" key="11">
    <source>
        <dbReference type="PIRSR" id="PIRSR612777-1"/>
    </source>
</evidence>
<evidence type="ECO:0000256" key="4">
    <source>
        <dbReference type="ARBA" id="ARBA00022490"/>
    </source>
</evidence>
<dbReference type="OrthoDB" id="79562at2759"/>
<comment type="subcellular location">
    <subcellularLocation>
        <location evidence="2 15">Cytoplasm</location>
    </subcellularLocation>
    <subcellularLocation>
        <location evidence="1">Nucleus</location>
    </subcellularLocation>
</comment>
<feature type="binding site" evidence="13">
    <location>
        <position position="307"/>
    </location>
    <ligand>
        <name>Zn(2+)</name>
        <dbReference type="ChEBI" id="CHEBI:29105"/>
        <note>catalytic</note>
    </ligand>
</feature>
<dbReference type="GO" id="GO:0030163">
    <property type="term" value="P:protein catabolic process"/>
    <property type="evidence" value="ECO:0007669"/>
    <property type="project" value="EnsemblFungi"/>
</dbReference>
<dbReference type="GO" id="GO:0004301">
    <property type="term" value="F:epoxide hydrolase activity"/>
    <property type="evidence" value="ECO:0007669"/>
    <property type="project" value="UniProtKB-EC"/>
</dbReference>
<dbReference type="SMART" id="SM01263">
    <property type="entry name" value="Leuk-A4-hydro_C"/>
    <property type="match status" value="1"/>
</dbReference>
<dbReference type="FunFam" id="1.10.390.10:FF:000009">
    <property type="entry name" value="Leukotriene A(4) hydrolase"/>
    <property type="match status" value="1"/>
</dbReference>
<evidence type="ECO:0000256" key="8">
    <source>
        <dbReference type="ARBA" id="ARBA00022833"/>
    </source>
</evidence>
<keyword evidence="5 15" id="KW-0645">Protease</keyword>
<comment type="similarity">
    <text evidence="3 15">Belongs to the peptidase M1 family.</text>
</comment>
<keyword evidence="18" id="KW-1185">Reference proteome</keyword>
<evidence type="ECO:0000256" key="6">
    <source>
        <dbReference type="ARBA" id="ARBA00022723"/>
    </source>
</evidence>
<dbReference type="Gene3D" id="1.25.40.320">
    <property type="entry name" value="Peptidase M1, leukotriene A4 hydrolase/aminopeptidase C-terminal domain"/>
    <property type="match status" value="1"/>
</dbReference>
<sequence>MNDLMELQQLVVLNLTFDPTFKKMMIDISTLSNYPDVRTVNLDLVLDISFERKVLFGSVEHTFEVKHDIDEIVLDTSYLDITSIANDGKPLKFEVKPRQEPLGSPLVISLGRTYTTGEKFKLKITYSTTEKCTALQWLAPSQTAGKKSPYVFSQCEPIHARALVPCQDTPSIKNTYTARIKSPLPVVTSAIIDPTEGDIYVSHQPVPIPSYLIALASGDLVSASVGPRSLVFTEPSMLDACKWEFEADVERFITTAEKLLMPYPWGTYNILVLPPSFPFGGMENPNLTFVTPTLIAGDRSNVDVIAHELAHSFSGNLVTNKSWKDFWLNEGWTTFIERKLQSKIHGEATGEFSAIIGWKALRESVDQYGKDHEFTKLMPNLEGKDPDDAFSSVPYEKGFNLIYHIQTVVGGAEIFERFMPAYFTRFENQSISTADFKEYLYEWFERHHGKEMIEKLDSIDWHTWFYGTGMPPVQPAFDTSLAQVAYTLAGRWSHARIEEDGIFSDDDIKDWTSGQKIVFLERLSDIDPLPHKLVQLLDTTYGLSKSKNTEIISRYFGIAMKAKYGPSYKEVVGWLDGGIGRMKFVRPAYRRLYYCDEELARKTFLRNQSAYHPICYAMIKKDLGLDVESVKI</sequence>
<keyword evidence="9 15" id="KW-0482">Metalloprotease</keyword>
<dbReference type="InterPro" id="IPR034015">
    <property type="entry name" value="M1_LTA4H"/>
</dbReference>
<dbReference type="SUPFAM" id="SSF55486">
    <property type="entry name" value="Metalloproteases ('zincins'), catalytic domain"/>
    <property type="match status" value="1"/>
</dbReference>
<comment type="caution">
    <text evidence="17">The sequence shown here is derived from an EMBL/GenBank/DDBJ whole genome shotgun (WGS) entry which is preliminary data.</text>
</comment>
<evidence type="ECO:0000313" key="17">
    <source>
        <dbReference type="EMBL" id="OLL25450.1"/>
    </source>
</evidence>
<dbReference type="InterPro" id="IPR012777">
    <property type="entry name" value="LTA4H"/>
</dbReference>
<evidence type="ECO:0000256" key="7">
    <source>
        <dbReference type="ARBA" id="ARBA00022801"/>
    </source>
</evidence>
<evidence type="ECO:0000256" key="14">
    <source>
        <dbReference type="PIRSR" id="PIRSR634015-2"/>
    </source>
</evidence>
<keyword evidence="8 13" id="KW-0862">Zinc</keyword>
<reference evidence="17 18" key="1">
    <citation type="submission" date="2016-04" db="EMBL/GenBank/DDBJ databases">
        <title>Evolutionary innovation and constraint leading to complex multicellularity in the Ascomycota.</title>
        <authorList>
            <person name="Cisse O."/>
            <person name="Nguyen A."/>
            <person name="Hewitt D.A."/>
            <person name="Jedd G."/>
            <person name="Stajich J.E."/>
        </authorList>
    </citation>
    <scope>NUCLEOTIDE SEQUENCE [LARGE SCALE GENOMIC DNA]</scope>
    <source>
        <strain evidence="17 18">DAH-3</strain>
    </source>
</reference>
<dbReference type="EMBL" id="LXFE01000404">
    <property type="protein sequence ID" value="OLL25450.1"/>
    <property type="molecule type" value="Genomic_DNA"/>
</dbReference>
<dbReference type="FunFam" id="2.60.40.1730:FF:000004">
    <property type="entry name" value="Leukotriene A(4) hydrolase"/>
    <property type="match status" value="1"/>
</dbReference>
<feature type="binding site" evidence="13">
    <location>
        <position position="311"/>
    </location>
    <ligand>
        <name>Zn(2+)</name>
        <dbReference type="ChEBI" id="CHEBI:29105"/>
        <note>catalytic</note>
    </ligand>
</feature>
<name>A0A1U7LRZ7_NEOID</name>
<feature type="binding site" evidence="12">
    <location>
        <begin position="581"/>
        <end position="583"/>
    </location>
    <ligand>
        <name>a peptide</name>
        <dbReference type="ChEBI" id="CHEBI:60466"/>
    </ligand>
</feature>
<protein>
    <recommendedName>
        <fullName evidence="15">Leukotriene A(4) hydrolase</fullName>
        <shortName evidence="15">LTA-4 hydrolase</shortName>
        <ecNumber evidence="15">3.3.2.10</ecNumber>
        <ecNumber evidence="15">3.4.11.-</ecNumber>
    </recommendedName>
</protein>
<dbReference type="InterPro" id="IPR016024">
    <property type="entry name" value="ARM-type_fold"/>
</dbReference>
<dbReference type="SUPFAM" id="SSF48371">
    <property type="entry name" value="ARM repeat"/>
    <property type="match status" value="1"/>
</dbReference>
<evidence type="ECO:0000256" key="13">
    <source>
        <dbReference type="PIRSR" id="PIRSR612777-3"/>
    </source>
</evidence>
<feature type="domain" description="Peptidase M1 leukotriene A4 hydrolase/aminopeptidase C-terminal" evidence="16">
    <location>
        <begin position="480"/>
        <end position="623"/>
    </location>
</feature>
<dbReference type="NCBIfam" id="TIGR02411">
    <property type="entry name" value="leuko_A4_hydro"/>
    <property type="match status" value="1"/>
</dbReference>
<dbReference type="Proteomes" id="UP000186594">
    <property type="component" value="Unassembled WGS sequence"/>
</dbReference>
<dbReference type="InterPro" id="IPR015211">
    <property type="entry name" value="Peptidase_M1_C"/>
</dbReference>
<dbReference type="InterPro" id="IPR038502">
    <property type="entry name" value="M1_LTA-4_hydro/amino_C_sf"/>
</dbReference>
<dbReference type="STRING" id="1198029.A0A1U7LRZ7"/>
<keyword evidence="4 15" id="KW-0963">Cytoplasm</keyword>
<dbReference type="GO" id="GO:0008270">
    <property type="term" value="F:zinc ion binding"/>
    <property type="evidence" value="ECO:0007669"/>
    <property type="project" value="InterPro"/>
</dbReference>
<gene>
    <name evidence="17" type="ORF">NEOLI_004491</name>
</gene>
<evidence type="ECO:0000256" key="3">
    <source>
        <dbReference type="ARBA" id="ARBA00010136"/>
    </source>
</evidence>
<evidence type="ECO:0000259" key="16">
    <source>
        <dbReference type="SMART" id="SM01263"/>
    </source>
</evidence>
<organism evidence="17 18">
    <name type="scientific">Neolecta irregularis (strain DAH-3)</name>
    <dbReference type="NCBI Taxonomy" id="1198029"/>
    <lineage>
        <taxon>Eukaryota</taxon>
        <taxon>Fungi</taxon>
        <taxon>Dikarya</taxon>
        <taxon>Ascomycota</taxon>
        <taxon>Taphrinomycotina</taxon>
        <taxon>Neolectales</taxon>
        <taxon>Neolectaceae</taxon>
        <taxon>Neolecta</taxon>
    </lineage>
</organism>
<dbReference type="GO" id="GO:0006629">
    <property type="term" value="P:lipid metabolic process"/>
    <property type="evidence" value="ECO:0007669"/>
    <property type="project" value="EnsemblFungi"/>
</dbReference>